<dbReference type="PANTHER" id="PTHR11252">
    <property type="entry name" value="POLYRIBONUCLEOTIDE NUCLEOTIDYLTRANSFERASE"/>
    <property type="match status" value="1"/>
</dbReference>
<dbReference type="Pfam" id="PF00575">
    <property type="entry name" value="S1"/>
    <property type="match status" value="2"/>
</dbReference>
<dbReference type="InterPro" id="IPR004087">
    <property type="entry name" value="KH_dom"/>
</dbReference>
<comment type="cofactor">
    <cofactor evidence="8">
        <name>Mg(2+)</name>
        <dbReference type="ChEBI" id="CHEBI:18420"/>
    </cofactor>
</comment>
<dbReference type="GO" id="GO:0006396">
    <property type="term" value="P:RNA processing"/>
    <property type="evidence" value="ECO:0007669"/>
    <property type="project" value="InterPro"/>
</dbReference>
<evidence type="ECO:0000256" key="1">
    <source>
        <dbReference type="ARBA" id="ARBA00007404"/>
    </source>
</evidence>
<feature type="domain" description="S1 motif" evidence="9">
    <location>
        <begin position="629"/>
        <end position="697"/>
    </location>
</feature>
<protein>
    <recommendedName>
        <fullName evidence="8">Polyribonucleotide nucleotidyltransferase</fullName>
        <ecNumber evidence="8">2.7.7.8</ecNumber>
    </recommendedName>
    <alternativeName>
        <fullName evidence="8">Polynucleotide phosphorylase</fullName>
        <shortName evidence="8">PNPase</shortName>
    </alternativeName>
</protein>
<dbReference type="InterPro" id="IPR012162">
    <property type="entry name" value="PNPase"/>
</dbReference>
<dbReference type="FunFam" id="3.30.230.70:FF:000002">
    <property type="entry name" value="Polyribonucleotide nucleotidyltransferase"/>
    <property type="match status" value="1"/>
</dbReference>
<evidence type="ECO:0000256" key="8">
    <source>
        <dbReference type="HAMAP-Rule" id="MF_01595"/>
    </source>
</evidence>
<dbReference type="InterPro" id="IPR036612">
    <property type="entry name" value="KH_dom_type_1_sf"/>
</dbReference>
<evidence type="ECO:0000256" key="2">
    <source>
        <dbReference type="ARBA" id="ARBA00022490"/>
    </source>
</evidence>
<dbReference type="InterPro" id="IPR036345">
    <property type="entry name" value="ExoRNase_PH_dom2_sf"/>
</dbReference>
<feature type="binding site" evidence="8">
    <location>
        <position position="492"/>
    </location>
    <ligand>
        <name>Mg(2+)</name>
        <dbReference type="ChEBI" id="CHEBI:18420"/>
    </ligand>
</feature>
<reference evidence="10" key="2">
    <citation type="journal article" date="2012" name="PLoS ONE">
        <title>A Deeply Branching Thermophilic Bacterium with an Ancient Acetyl-CoA Pathway Dominates a Subsurface Ecosystem.</title>
        <authorList>
            <person name="Takami H."/>
            <person name="Noguchi H."/>
            <person name="Takaki Y."/>
            <person name="Uchiyama I."/>
            <person name="Toyoda A."/>
            <person name="Nishi S."/>
            <person name="Chee G.-J."/>
            <person name="Arai W."/>
            <person name="Nunoura T."/>
            <person name="Itoh T."/>
            <person name="Hattori M."/>
            <person name="Takai K."/>
        </authorList>
    </citation>
    <scope>NUCLEOTIDE SEQUENCE</scope>
</reference>
<dbReference type="HAMAP" id="MF_01595">
    <property type="entry name" value="PNPase"/>
    <property type="match status" value="1"/>
</dbReference>
<gene>
    <name evidence="8" type="primary">pnp</name>
    <name evidence="10" type="ORF">HGMM_OP3C308</name>
</gene>
<evidence type="ECO:0000256" key="3">
    <source>
        <dbReference type="ARBA" id="ARBA00022679"/>
    </source>
</evidence>
<keyword evidence="5 8" id="KW-0479">Metal-binding</keyword>
<comment type="subcellular location">
    <subcellularLocation>
        <location evidence="8">Cytoplasm</location>
    </subcellularLocation>
</comment>
<keyword evidence="7 8" id="KW-0694">RNA-binding</keyword>
<dbReference type="Pfam" id="PF00013">
    <property type="entry name" value="KH_1"/>
    <property type="match status" value="1"/>
</dbReference>
<dbReference type="SMART" id="SM00322">
    <property type="entry name" value="KH"/>
    <property type="match status" value="1"/>
</dbReference>
<dbReference type="CDD" id="cd11363">
    <property type="entry name" value="RNase_PH_PNPase_1"/>
    <property type="match status" value="1"/>
</dbReference>
<dbReference type="CDD" id="cd02393">
    <property type="entry name" value="KH-I_PNPase"/>
    <property type="match status" value="1"/>
</dbReference>
<dbReference type="InterPro" id="IPR004088">
    <property type="entry name" value="KH_dom_type_1"/>
</dbReference>
<feature type="binding site" evidence="8">
    <location>
        <position position="498"/>
    </location>
    <ligand>
        <name>Mg(2+)</name>
        <dbReference type="ChEBI" id="CHEBI:18420"/>
    </ligand>
</feature>
<dbReference type="Pfam" id="PF03725">
    <property type="entry name" value="RNase_PH_C"/>
    <property type="match status" value="1"/>
</dbReference>
<dbReference type="InterPro" id="IPR003029">
    <property type="entry name" value="S1_domain"/>
</dbReference>
<dbReference type="Gene3D" id="3.30.1370.10">
    <property type="entry name" value="K Homology domain, type 1"/>
    <property type="match status" value="1"/>
</dbReference>
<dbReference type="InterPro" id="IPR012340">
    <property type="entry name" value="NA-bd_OB-fold"/>
</dbReference>
<dbReference type="PROSITE" id="PS50126">
    <property type="entry name" value="S1"/>
    <property type="match status" value="2"/>
</dbReference>
<dbReference type="SUPFAM" id="SSF46915">
    <property type="entry name" value="Polynucleotide phosphorylase/guanosine pentaphosphate synthase (PNPase/GPSI), domain 3"/>
    <property type="match status" value="1"/>
</dbReference>
<dbReference type="SUPFAM" id="SSF54791">
    <property type="entry name" value="Eukaryotic type KH-domain (KH-domain type I)"/>
    <property type="match status" value="1"/>
</dbReference>
<dbReference type="InterPro" id="IPR015848">
    <property type="entry name" value="PNPase_PH_RNA-bd_bac/org-type"/>
</dbReference>
<dbReference type="GO" id="GO:0000175">
    <property type="term" value="F:3'-5'-RNA exonuclease activity"/>
    <property type="evidence" value="ECO:0007669"/>
    <property type="project" value="TreeGrafter"/>
</dbReference>
<dbReference type="GO" id="GO:0003723">
    <property type="term" value="F:RNA binding"/>
    <property type="evidence" value="ECO:0007669"/>
    <property type="project" value="UniProtKB-UniRule"/>
</dbReference>
<comment type="similarity">
    <text evidence="1 8">Belongs to the polyribonucleotide nucleotidyltransferase family.</text>
</comment>
<dbReference type="PANTHER" id="PTHR11252:SF0">
    <property type="entry name" value="POLYRIBONUCLEOTIDE NUCLEOTIDYLTRANSFERASE 1, MITOCHONDRIAL"/>
    <property type="match status" value="1"/>
</dbReference>
<dbReference type="SMART" id="SM00316">
    <property type="entry name" value="S1"/>
    <property type="match status" value="2"/>
</dbReference>
<dbReference type="InterPro" id="IPR015847">
    <property type="entry name" value="ExoRNase_PH_dom2"/>
</dbReference>
<dbReference type="FunFam" id="3.30.1370.10:FF:000001">
    <property type="entry name" value="Polyribonucleotide nucleotidyltransferase"/>
    <property type="match status" value="1"/>
</dbReference>
<dbReference type="Pfam" id="PF01138">
    <property type="entry name" value="RNase_PH"/>
    <property type="match status" value="2"/>
</dbReference>
<dbReference type="GO" id="GO:0004654">
    <property type="term" value="F:polyribonucleotide nucleotidyltransferase activity"/>
    <property type="evidence" value="ECO:0007669"/>
    <property type="project" value="UniProtKB-UniRule"/>
</dbReference>
<comment type="catalytic activity">
    <reaction evidence="8">
        <text>RNA(n+1) + phosphate = RNA(n) + a ribonucleoside 5'-diphosphate</text>
        <dbReference type="Rhea" id="RHEA:22096"/>
        <dbReference type="Rhea" id="RHEA-COMP:14527"/>
        <dbReference type="Rhea" id="RHEA-COMP:17342"/>
        <dbReference type="ChEBI" id="CHEBI:43474"/>
        <dbReference type="ChEBI" id="CHEBI:57930"/>
        <dbReference type="ChEBI" id="CHEBI:140395"/>
        <dbReference type="EC" id="2.7.7.8"/>
    </reaction>
</comment>
<proteinExistence type="inferred from homology"/>
<dbReference type="Pfam" id="PF03726">
    <property type="entry name" value="PNPase"/>
    <property type="match status" value="1"/>
</dbReference>
<name>H5SSL7_ACEAU</name>
<feature type="domain" description="S1 motif" evidence="9">
    <location>
        <begin position="711"/>
        <end position="779"/>
    </location>
</feature>
<dbReference type="EC" id="2.7.7.8" evidence="8"/>
<evidence type="ECO:0000256" key="7">
    <source>
        <dbReference type="ARBA" id="ARBA00022884"/>
    </source>
</evidence>
<evidence type="ECO:0000259" key="9">
    <source>
        <dbReference type="PROSITE" id="PS50126"/>
    </source>
</evidence>
<keyword evidence="3 8" id="KW-0808">Transferase</keyword>
<dbReference type="SUPFAM" id="SSF50249">
    <property type="entry name" value="Nucleic acid-binding proteins"/>
    <property type="match status" value="2"/>
</dbReference>
<organism evidence="10">
    <name type="scientific">Acetithermum autotrophicum</name>
    <dbReference type="NCBI Taxonomy" id="1446466"/>
    <lineage>
        <taxon>Bacteria</taxon>
        <taxon>Candidatus Bipolaricaulota</taxon>
        <taxon>Candidatus Acetithermum</taxon>
    </lineage>
</organism>
<sequence>MTEVVEVQRGPWKLSTGRVARQADAAVLVEYGETVVLVTVTRGDAEDLEYFPLTVDFEEKFYATGKIPGGFLKREGRPSEAAILSARMIDRPIRPLFPPTYREKVHIVATVLSADTEHCPSIAGLLGASTALMMSGAPFLGPIAGVRVGRIAGQLVANPSDAELEQSDMEIVVAGNKEKILMVEGAMNEVPEEEVLEALAFAQGEIRNLIALQEEFLAKLPPVEKVQPESPPDTTELREALRKLVWDQFESLRGPMRKLEREAKADALRDEAIEKILAEKQAAGVTDPTELETLKKQLTEIFTELLEEFVRVSTLTTKIRMDGRRADELRPISCEVGLLPRVHGSALFTRGETQSLGTVTLGTSSLDEQIIDRMLEEGRERFMLHYNFPPYSVGETGRMGPPGRREIGHGNLAKNALKAVIPSEDEFPYIIRVVSEILESNGSSSMATVCASSLALMDAGVPIKKPVAGIAMGLLTHNSDYMILTDLAGYEDHFGDMDFKLAGTKDGLTGFQMDTKIHGITLQIAKETMMQARKARLQILDIMNRTLPAPRPTLSRFAPILEVIPIDPEKIGLVIGPGGKTIRALQAETQTEIDIDDEKNVVKISGHSAELVRQARERIEQITQDIEVGNRYTGKVTRIEKFGAFVELPNGAQGLIRISDLSDRYVKKVEDIVKIGETVNVEVIEVDEMNRINLKLIRDKTAPPPAQIKVGDILTGKIVGIADYGAFVETDAGVRGLIHISQLADGYVERVEDVVKVGETVVVEVIRIDKEGRYSFKRVAKEGLKIKT</sequence>
<dbReference type="Gene3D" id="3.30.230.70">
    <property type="entry name" value="GHMP Kinase, N-terminal domain"/>
    <property type="match status" value="2"/>
</dbReference>
<dbReference type="SUPFAM" id="SSF55666">
    <property type="entry name" value="Ribonuclease PH domain 2-like"/>
    <property type="match status" value="2"/>
</dbReference>
<comment type="function">
    <text evidence="8">Involved in mRNA degradation. Catalyzes the phosphorolysis of single-stranded polyribonucleotides processively in the 3'- to 5'-direction.</text>
</comment>
<dbReference type="InterPro" id="IPR036456">
    <property type="entry name" value="PNPase_PH_RNA-bd_sf"/>
</dbReference>
<evidence type="ECO:0000313" key="10">
    <source>
        <dbReference type="EMBL" id="BAL59153.1"/>
    </source>
</evidence>
<dbReference type="FunFam" id="3.30.230.70:FF:000001">
    <property type="entry name" value="Polyribonucleotide nucleotidyltransferase"/>
    <property type="match status" value="1"/>
</dbReference>
<keyword evidence="2 8" id="KW-0963">Cytoplasm</keyword>
<keyword evidence="4 8" id="KW-0548">Nucleotidyltransferase</keyword>
<dbReference type="GO" id="GO:0005829">
    <property type="term" value="C:cytosol"/>
    <property type="evidence" value="ECO:0007669"/>
    <property type="project" value="TreeGrafter"/>
</dbReference>
<dbReference type="GO" id="GO:0006402">
    <property type="term" value="P:mRNA catabolic process"/>
    <property type="evidence" value="ECO:0007669"/>
    <property type="project" value="UniProtKB-UniRule"/>
</dbReference>
<dbReference type="PROSITE" id="PS50084">
    <property type="entry name" value="KH_TYPE_1"/>
    <property type="match status" value="1"/>
</dbReference>
<evidence type="ECO:0000256" key="6">
    <source>
        <dbReference type="ARBA" id="ARBA00022842"/>
    </source>
</evidence>
<accession>H5SSL7</accession>
<dbReference type="InterPro" id="IPR027408">
    <property type="entry name" value="PNPase/RNase_PH_dom_sf"/>
</dbReference>
<dbReference type="InterPro" id="IPR001247">
    <property type="entry name" value="ExoRNase_PH_dom1"/>
</dbReference>
<dbReference type="AlphaFoldDB" id="H5SSL7"/>
<dbReference type="InterPro" id="IPR020568">
    <property type="entry name" value="Ribosomal_Su5_D2-typ_SF"/>
</dbReference>
<dbReference type="PIRSF" id="PIRSF005499">
    <property type="entry name" value="PNPase"/>
    <property type="match status" value="1"/>
</dbReference>
<dbReference type="NCBIfam" id="TIGR03591">
    <property type="entry name" value="polynuc_phos"/>
    <property type="match status" value="1"/>
</dbReference>
<reference evidence="10" key="1">
    <citation type="journal article" date="2005" name="Environ. Microbiol.">
        <title>Genetic and functional properties of uncultivated thermophilic crenarchaeotes from a subsurface gold mine as revealed by analysis of genome fragments.</title>
        <authorList>
            <person name="Nunoura T."/>
            <person name="Hirayama H."/>
            <person name="Takami H."/>
            <person name="Oida H."/>
            <person name="Nishi S."/>
            <person name="Shimamura S."/>
            <person name="Suzuki Y."/>
            <person name="Inagaki F."/>
            <person name="Takai K."/>
            <person name="Nealson K.H."/>
            <person name="Horikoshi K."/>
        </authorList>
    </citation>
    <scope>NUCLEOTIDE SEQUENCE</scope>
</reference>
<dbReference type="SUPFAM" id="SSF54211">
    <property type="entry name" value="Ribosomal protein S5 domain 2-like"/>
    <property type="match status" value="2"/>
</dbReference>
<dbReference type="Gene3D" id="2.40.50.140">
    <property type="entry name" value="Nucleic acid-binding proteins"/>
    <property type="match status" value="2"/>
</dbReference>
<keyword evidence="6 8" id="KW-0460">Magnesium</keyword>
<dbReference type="EMBL" id="AP011802">
    <property type="protein sequence ID" value="BAL59153.1"/>
    <property type="molecule type" value="Genomic_DNA"/>
</dbReference>
<evidence type="ECO:0000256" key="5">
    <source>
        <dbReference type="ARBA" id="ARBA00022723"/>
    </source>
</evidence>
<evidence type="ECO:0000256" key="4">
    <source>
        <dbReference type="ARBA" id="ARBA00022695"/>
    </source>
</evidence>
<dbReference type="CDD" id="cd11364">
    <property type="entry name" value="RNase_PH_PNPase_2"/>
    <property type="match status" value="1"/>
</dbReference>
<dbReference type="NCBIfam" id="NF008805">
    <property type="entry name" value="PRK11824.1"/>
    <property type="match status" value="1"/>
</dbReference>
<dbReference type="GO" id="GO:0000287">
    <property type="term" value="F:magnesium ion binding"/>
    <property type="evidence" value="ECO:0007669"/>
    <property type="project" value="UniProtKB-UniRule"/>
</dbReference>